<feature type="compositionally biased region" description="Low complexity" evidence="1">
    <location>
        <begin position="497"/>
        <end position="512"/>
    </location>
</feature>
<reference evidence="2" key="1">
    <citation type="submission" date="2023-10" db="EMBL/GenBank/DDBJ databases">
        <authorList>
            <person name="Chen Y."/>
            <person name="Shah S."/>
            <person name="Dougan E. K."/>
            <person name="Thang M."/>
            <person name="Chan C."/>
        </authorList>
    </citation>
    <scope>NUCLEOTIDE SEQUENCE [LARGE SCALE GENOMIC DNA]</scope>
</reference>
<evidence type="ECO:0000256" key="1">
    <source>
        <dbReference type="SAM" id="MobiDB-lite"/>
    </source>
</evidence>
<gene>
    <name evidence="2" type="ORF">PCOR1329_LOCUS78592</name>
</gene>
<accession>A0ABN9XP98</accession>
<evidence type="ECO:0000313" key="3">
    <source>
        <dbReference type="Proteomes" id="UP001189429"/>
    </source>
</evidence>
<name>A0ABN9XP98_9DINO</name>
<comment type="caution">
    <text evidence="2">The sequence shown here is derived from an EMBL/GenBank/DDBJ whole genome shotgun (WGS) entry which is preliminary data.</text>
</comment>
<protein>
    <submittedName>
        <fullName evidence="2">Uncharacterized protein</fullName>
    </submittedName>
</protein>
<feature type="compositionally biased region" description="Polar residues" evidence="1">
    <location>
        <begin position="466"/>
        <end position="477"/>
    </location>
</feature>
<keyword evidence="3" id="KW-1185">Reference proteome</keyword>
<sequence length="689" mass="73629">MSALWTSSHSLEPLASQGLDLGIHGAAPTPPWAQSAYSLESSTPAGWGSGALQAATSAAQAAEDVRAAGFRLGVCALLRNLWLHRLAQTLCGARRRLAQAALGRWHRSAMRSRWEELRSAAESSARERAEEMLSEYARQSAQLRQQWHREREEVVASEGRDKGCHIEVSSEGLVRLKAIDQQRRAELAELHRQHSEAAEGHAAESRRRLSACRRASRELAARALGGLGGGSGGEELKWVRNDRDINLLQWAFAQQPEVWMVPFPPVASLDHATLLDRQRDALAGELRRVLESASELRRWARHEACPPAGTARRQRRAVPLGARLLGSAARKALARQALWALLRLVPPPRASQSPQRRLGPDAAAQVSPEGRFPVLPVHVAAGALGGPCARVPDHRPLGERAPSAAHQHHQHEGYDALGTFILGEALDDRGARRRLSTKQSVWFPEDGSIFSPISAASPEGDAASPGRSSQRWSTLKSPVSGEGAASPSRVAQRRATDSAGGRSSGSDAGAHGAPEEAGSTAGAAQPGGGVEPRRSHLGRRKARTSDELMSDLLPSRRGTLDAAEPRPPAFGLQPSSRRPTGASSEASWQAAGEDGPAAVSATSPGRRRRTDGLRELAGRGDRPGGRFPAALGTSGSTPTPRSAAAGEPPEEPPMDEGQPRLTLEQELGLTMDLVEALSEDDELRGSNRT</sequence>
<organism evidence="2 3">
    <name type="scientific">Prorocentrum cordatum</name>
    <dbReference type="NCBI Taxonomy" id="2364126"/>
    <lineage>
        <taxon>Eukaryota</taxon>
        <taxon>Sar</taxon>
        <taxon>Alveolata</taxon>
        <taxon>Dinophyceae</taxon>
        <taxon>Prorocentrales</taxon>
        <taxon>Prorocentraceae</taxon>
        <taxon>Prorocentrum</taxon>
    </lineage>
</organism>
<feature type="compositionally biased region" description="Basic and acidic residues" evidence="1">
    <location>
        <begin position="610"/>
        <end position="624"/>
    </location>
</feature>
<feature type="compositionally biased region" description="Polar residues" evidence="1">
    <location>
        <begin position="573"/>
        <end position="587"/>
    </location>
</feature>
<proteinExistence type="predicted"/>
<feature type="region of interest" description="Disordered" evidence="1">
    <location>
        <begin position="452"/>
        <end position="664"/>
    </location>
</feature>
<dbReference type="Proteomes" id="UP001189429">
    <property type="component" value="Unassembled WGS sequence"/>
</dbReference>
<feature type="region of interest" description="Disordered" evidence="1">
    <location>
        <begin position="391"/>
        <end position="410"/>
    </location>
</feature>
<dbReference type="EMBL" id="CAUYUJ010020971">
    <property type="protein sequence ID" value="CAK0901734.1"/>
    <property type="molecule type" value="Genomic_DNA"/>
</dbReference>
<evidence type="ECO:0000313" key="2">
    <source>
        <dbReference type="EMBL" id="CAK0901734.1"/>
    </source>
</evidence>